<dbReference type="InterPro" id="IPR001173">
    <property type="entry name" value="Glyco_trans_2-like"/>
</dbReference>
<evidence type="ECO:0000313" key="3">
    <source>
        <dbReference type="Proteomes" id="UP000652013"/>
    </source>
</evidence>
<dbReference type="Gene3D" id="3.90.550.10">
    <property type="entry name" value="Spore Coat Polysaccharide Biosynthesis Protein SpsA, Chain A"/>
    <property type="match status" value="1"/>
</dbReference>
<dbReference type="InterPro" id="IPR029044">
    <property type="entry name" value="Nucleotide-diphossugar_trans"/>
</dbReference>
<organism evidence="2 3">
    <name type="scientific">Spirilliplanes yamanashiensis</name>
    <dbReference type="NCBI Taxonomy" id="42233"/>
    <lineage>
        <taxon>Bacteria</taxon>
        <taxon>Bacillati</taxon>
        <taxon>Actinomycetota</taxon>
        <taxon>Actinomycetes</taxon>
        <taxon>Micromonosporales</taxon>
        <taxon>Micromonosporaceae</taxon>
        <taxon>Spirilliplanes</taxon>
    </lineage>
</organism>
<keyword evidence="3" id="KW-1185">Reference proteome</keyword>
<proteinExistence type="predicted"/>
<accession>A0A8J4DH47</accession>
<dbReference type="GO" id="GO:0016758">
    <property type="term" value="F:hexosyltransferase activity"/>
    <property type="evidence" value="ECO:0007669"/>
    <property type="project" value="UniProtKB-ARBA"/>
</dbReference>
<dbReference type="CDD" id="cd00761">
    <property type="entry name" value="Glyco_tranf_GTA_type"/>
    <property type="match status" value="1"/>
</dbReference>
<dbReference type="AlphaFoldDB" id="A0A8J4DH47"/>
<dbReference type="PANTHER" id="PTHR22916">
    <property type="entry name" value="GLYCOSYLTRANSFERASE"/>
    <property type="match status" value="1"/>
</dbReference>
<evidence type="ECO:0000259" key="1">
    <source>
        <dbReference type="Pfam" id="PF00535"/>
    </source>
</evidence>
<sequence>MSGPLLSVIVPVHGVESCLRQCLESVLREAGPAVEVVAVDDASPDGCPAVLDRYAARDPRVRVVRLASNVGLGRARNAGLAAARGEFVWFVDGDDWLPAGSVPAVLAALRDPGAPDVLLLDHIRVHEPDGRVRLDPNSRLLRGVTGAFTLAERPGILAAQHAAWNKVVRRSTLLASGIRFRPGFYEDGPFSHALLIAAPSIGVLDRVCYHYRQRAQGAITGTVSDRHFEAFEQYEQLMVTLDGLGEAAAPYRGEVLRLVVDHLLVIAGNPGRVPPARRGEFFHRIAEFRRRHLPPGGYPAPAGVAGVKHRIVARDAFRAYATLRHAYRLLGLLPRARRTPVTHVPIPAAPIPAQRSAPPARLNR</sequence>
<feature type="domain" description="Glycosyltransferase 2-like" evidence="1">
    <location>
        <begin position="7"/>
        <end position="114"/>
    </location>
</feature>
<dbReference type="PANTHER" id="PTHR22916:SF3">
    <property type="entry name" value="UDP-GLCNAC:BETAGAL BETA-1,3-N-ACETYLGLUCOSAMINYLTRANSFERASE-LIKE PROTEIN 1"/>
    <property type="match status" value="1"/>
</dbReference>
<reference evidence="2" key="1">
    <citation type="submission" date="2021-01" db="EMBL/GenBank/DDBJ databases">
        <title>Whole genome shotgun sequence of Spirilliplanes yamanashiensis NBRC 15828.</title>
        <authorList>
            <person name="Komaki H."/>
            <person name="Tamura T."/>
        </authorList>
    </citation>
    <scope>NUCLEOTIDE SEQUENCE</scope>
    <source>
        <strain evidence="2">NBRC 15828</strain>
    </source>
</reference>
<dbReference type="Pfam" id="PF00535">
    <property type="entry name" value="Glycos_transf_2"/>
    <property type="match status" value="1"/>
</dbReference>
<gene>
    <name evidence="2" type="ORF">Sya03_02220</name>
</gene>
<protein>
    <recommendedName>
        <fullName evidence="1">Glycosyltransferase 2-like domain-containing protein</fullName>
    </recommendedName>
</protein>
<evidence type="ECO:0000313" key="2">
    <source>
        <dbReference type="EMBL" id="GIJ00870.1"/>
    </source>
</evidence>
<dbReference type="SUPFAM" id="SSF53448">
    <property type="entry name" value="Nucleotide-diphospho-sugar transferases"/>
    <property type="match status" value="1"/>
</dbReference>
<dbReference type="EMBL" id="BOOY01000001">
    <property type="protein sequence ID" value="GIJ00870.1"/>
    <property type="molecule type" value="Genomic_DNA"/>
</dbReference>
<dbReference type="Proteomes" id="UP000652013">
    <property type="component" value="Unassembled WGS sequence"/>
</dbReference>
<name>A0A8J4DH47_9ACTN</name>
<dbReference type="RefSeq" id="WP_203936187.1">
    <property type="nucleotide sequence ID" value="NZ_BAAAGJ010000024.1"/>
</dbReference>
<comment type="caution">
    <text evidence="2">The sequence shown here is derived from an EMBL/GenBank/DDBJ whole genome shotgun (WGS) entry which is preliminary data.</text>
</comment>